<feature type="chain" id="PRO_5005189728" evidence="2">
    <location>
        <begin position="22"/>
        <end position="314"/>
    </location>
</feature>
<feature type="signal peptide" evidence="2">
    <location>
        <begin position="1"/>
        <end position="21"/>
    </location>
</feature>
<keyword evidence="2" id="KW-0732">Signal</keyword>
<feature type="compositionally biased region" description="Low complexity" evidence="1">
    <location>
        <begin position="170"/>
        <end position="186"/>
    </location>
</feature>
<gene>
    <name evidence="3" type="ORF">Cvel_4423</name>
</gene>
<feature type="compositionally biased region" description="Polar residues" evidence="1">
    <location>
        <begin position="148"/>
        <end position="158"/>
    </location>
</feature>
<dbReference type="VEuPathDB" id="CryptoDB:Cvel_4423"/>
<sequence>MARGVLVLFFGALLQMDPSFSLVYSGGRTQETESGNEAARRKLYTDVACDACWYEIHENEWEMVTYRYPDYETAFWTCCYQCWGQVGDMVPGNGVRRLQEEGSAPAETDNESTDLTEADVEDSLLSGKSDDEASEEEEEEREEGEMNIQGSEEGNETISFGGDQNIVGLQAVSSEESPQAAAASSPFTLSEVEATDGDGNGLPYWPHTDVPNPATDPRGQRLRDDMRAFGVFTFPPGNKRYGDYGPAPTYMDDPHRQCPDQYLRLFYTTLGPNARAVNEYGQAVGEEEEEEELSWRERRRRRRESRGSSSWFSD</sequence>
<feature type="region of interest" description="Disordered" evidence="1">
    <location>
        <begin position="280"/>
        <end position="314"/>
    </location>
</feature>
<feature type="region of interest" description="Disordered" evidence="1">
    <location>
        <begin position="94"/>
        <end position="221"/>
    </location>
</feature>
<proteinExistence type="predicted"/>
<name>A0A0G4GAA4_9ALVE</name>
<accession>A0A0G4GAA4</accession>
<organism evidence="3">
    <name type="scientific">Chromera velia CCMP2878</name>
    <dbReference type="NCBI Taxonomy" id="1169474"/>
    <lineage>
        <taxon>Eukaryota</taxon>
        <taxon>Sar</taxon>
        <taxon>Alveolata</taxon>
        <taxon>Colpodellida</taxon>
        <taxon>Chromeraceae</taxon>
        <taxon>Chromera</taxon>
    </lineage>
</organism>
<evidence type="ECO:0000256" key="1">
    <source>
        <dbReference type="SAM" id="MobiDB-lite"/>
    </source>
</evidence>
<feature type="compositionally biased region" description="Acidic residues" evidence="1">
    <location>
        <begin position="108"/>
        <end position="122"/>
    </location>
</feature>
<evidence type="ECO:0000256" key="2">
    <source>
        <dbReference type="SAM" id="SignalP"/>
    </source>
</evidence>
<evidence type="ECO:0000313" key="3">
    <source>
        <dbReference type="EMBL" id="CEM25906.1"/>
    </source>
</evidence>
<feature type="region of interest" description="Disordered" evidence="1">
    <location>
        <begin position="235"/>
        <end position="255"/>
    </location>
</feature>
<dbReference type="AlphaFoldDB" id="A0A0G4GAA4"/>
<dbReference type="EMBL" id="CDMZ01001026">
    <property type="protein sequence ID" value="CEM25906.1"/>
    <property type="molecule type" value="Genomic_DNA"/>
</dbReference>
<feature type="compositionally biased region" description="Acidic residues" evidence="1">
    <location>
        <begin position="132"/>
        <end position="145"/>
    </location>
</feature>
<protein>
    <submittedName>
        <fullName evidence="3">Uncharacterized protein</fullName>
    </submittedName>
</protein>
<reference evidence="3" key="1">
    <citation type="submission" date="2014-11" db="EMBL/GenBank/DDBJ databases">
        <authorList>
            <person name="Otto D Thomas"/>
            <person name="Naeem Raeece"/>
        </authorList>
    </citation>
    <scope>NUCLEOTIDE SEQUENCE</scope>
</reference>